<evidence type="ECO:0000313" key="1">
    <source>
        <dbReference type="EMBL" id="KAJ1896242.1"/>
    </source>
</evidence>
<dbReference type="Proteomes" id="UP001150581">
    <property type="component" value="Unassembled WGS sequence"/>
</dbReference>
<reference evidence="1" key="1">
    <citation type="submission" date="2022-07" db="EMBL/GenBank/DDBJ databases">
        <title>Phylogenomic reconstructions and comparative analyses of Kickxellomycotina fungi.</title>
        <authorList>
            <person name="Reynolds N.K."/>
            <person name="Stajich J.E."/>
            <person name="Barry K."/>
            <person name="Grigoriev I.V."/>
            <person name="Crous P."/>
            <person name="Smith M.E."/>
        </authorList>
    </citation>
    <scope>NUCLEOTIDE SEQUENCE</scope>
    <source>
        <strain evidence="1">Benny 63K</strain>
    </source>
</reference>
<proteinExistence type="predicted"/>
<comment type="caution">
    <text evidence="1">The sequence shown here is derived from an EMBL/GenBank/DDBJ whole genome shotgun (WGS) entry which is preliminary data.</text>
</comment>
<gene>
    <name evidence="1" type="primary">HGH1_1</name>
    <name evidence="1" type="ORF">LPJ66_004106</name>
</gene>
<feature type="non-terminal residue" evidence="1">
    <location>
        <position position="212"/>
    </location>
</feature>
<accession>A0ACC1IIV9</accession>
<dbReference type="EMBL" id="JANBPG010000470">
    <property type="protein sequence ID" value="KAJ1896242.1"/>
    <property type="molecule type" value="Genomic_DNA"/>
</dbReference>
<evidence type="ECO:0000313" key="2">
    <source>
        <dbReference type="Proteomes" id="UP001150581"/>
    </source>
</evidence>
<organism evidence="1 2">
    <name type="scientific">Kickxella alabastrina</name>
    <dbReference type="NCBI Taxonomy" id="61397"/>
    <lineage>
        <taxon>Eukaryota</taxon>
        <taxon>Fungi</taxon>
        <taxon>Fungi incertae sedis</taxon>
        <taxon>Zoopagomycota</taxon>
        <taxon>Kickxellomycotina</taxon>
        <taxon>Kickxellomycetes</taxon>
        <taxon>Kickxellales</taxon>
        <taxon>Kickxellaceae</taxon>
        <taxon>Kickxella</taxon>
    </lineage>
</organism>
<protein>
    <submittedName>
        <fullName evidence="1">Protein hgh1</fullName>
    </submittedName>
</protein>
<sequence length="212" mass="23607">MESQLNELIDFLKSPRSDVRQMAASYIVGFSKPGSEYFAFLKANAERLVRPLLVICHETPIAANSAMSTLVNLTTDTTVCRLLADEDSLSMIVTLITVPSSMIADTTCMLLSNLTKLDAICRLLDTLNVSEVPGICNSPKAMDQLTDVFVKGMDKQYNKNAQFSFLASVFADMTNFPFGRRYFLERTAYDGKLPITKIMVFSEYPDIIRRGG</sequence>
<keyword evidence="2" id="KW-1185">Reference proteome</keyword>
<name>A0ACC1IIV9_9FUNG</name>